<keyword evidence="10" id="KW-0378">Hydrolase</keyword>
<evidence type="ECO:0000256" key="10">
    <source>
        <dbReference type="ARBA" id="ARBA00022801"/>
    </source>
</evidence>
<comment type="similarity">
    <text evidence="4">Belongs to the Nth/MutY family.</text>
</comment>
<dbReference type="SUPFAM" id="SSF55811">
    <property type="entry name" value="Nudix"/>
    <property type="match status" value="1"/>
</dbReference>
<keyword evidence="12" id="KW-0411">Iron-sulfur</keyword>
<evidence type="ECO:0000256" key="6">
    <source>
        <dbReference type="ARBA" id="ARBA00022023"/>
    </source>
</evidence>
<dbReference type="OrthoDB" id="9802365at2"/>
<dbReference type="Gene3D" id="1.10.1670.10">
    <property type="entry name" value="Helix-hairpin-Helix base-excision DNA repair enzymes (C-terminal)"/>
    <property type="match status" value="1"/>
</dbReference>
<dbReference type="InterPro" id="IPR044298">
    <property type="entry name" value="MIG/MutY"/>
</dbReference>
<dbReference type="GO" id="GO:0000701">
    <property type="term" value="F:purine-specific mismatch base pair DNA N-glycosylase activity"/>
    <property type="evidence" value="ECO:0007669"/>
    <property type="project" value="UniProtKB-EC"/>
</dbReference>
<dbReference type="InterPro" id="IPR004036">
    <property type="entry name" value="Endonuclease-III-like_CS2"/>
</dbReference>
<keyword evidence="11" id="KW-0408">Iron</keyword>
<dbReference type="PANTHER" id="PTHR42944">
    <property type="entry name" value="ADENINE DNA GLYCOSYLASE"/>
    <property type="match status" value="1"/>
</dbReference>
<dbReference type="Gene3D" id="3.90.79.10">
    <property type="entry name" value="Nucleoside Triphosphate Pyrophosphohydrolase"/>
    <property type="match status" value="1"/>
</dbReference>
<evidence type="ECO:0000256" key="7">
    <source>
        <dbReference type="ARBA" id="ARBA00022485"/>
    </source>
</evidence>
<evidence type="ECO:0000313" key="16">
    <source>
        <dbReference type="EMBL" id="TGK87089.1"/>
    </source>
</evidence>
<dbReference type="PANTHER" id="PTHR42944:SF1">
    <property type="entry name" value="ADENINE DNA GLYCOSYLASE"/>
    <property type="match status" value="1"/>
</dbReference>
<dbReference type="GO" id="GO:0006298">
    <property type="term" value="P:mismatch repair"/>
    <property type="evidence" value="ECO:0007669"/>
    <property type="project" value="TreeGrafter"/>
</dbReference>
<comment type="catalytic activity">
    <reaction evidence="1">
        <text>Hydrolyzes free adenine bases from 7,8-dihydro-8-oxoguanine:adenine mismatched double-stranded DNA, leaving an apurinic site.</text>
        <dbReference type="EC" id="3.2.2.31"/>
    </reaction>
</comment>
<dbReference type="GO" id="GO:0051539">
    <property type="term" value="F:4 iron, 4 sulfur cluster binding"/>
    <property type="evidence" value="ECO:0007669"/>
    <property type="project" value="UniProtKB-KW"/>
</dbReference>
<keyword evidence="7" id="KW-0004">4Fe-4S</keyword>
<evidence type="ECO:0000256" key="2">
    <source>
        <dbReference type="ARBA" id="ARBA00001966"/>
    </source>
</evidence>
<dbReference type="InterPro" id="IPR011257">
    <property type="entry name" value="DNA_glycosylase"/>
</dbReference>
<evidence type="ECO:0000259" key="15">
    <source>
        <dbReference type="SMART" id="SM00478"/>
    </source>
</evidence>
<sequence length="358" mass="41278">MNPKKKLHDWYLTHKRDLPFRKKKQAYPIWISEVMLQQTRVNAMLPLYESFIKRFPNPESLAHAEEEEVLANWKGLGYYSRARNIRKAAILLVQNYNGAFPKDLNLILKLPGIGNYTARAILSIAYDLPFAVLDGNVKRVLSRYYGYTNNILGAKADTDLQKIADEFLNEDHPGDHNQAVMELGATICLPESPKCLLCPLSEFCFARIHQKTSEIPLRVKDKKQIILKGEIFVLYYKNSILLLREPKMRFLKGMFHLPYGFIGEIPEETYEPSQIFLSIKDSNPSKNLTPIGEFKHTITHHKMGFSVYSYVLESREWVEVLAKKFGVETKWVSLSDLDTEFPSSLASKVKKILLYLES</sequence>
<name>A0A4R9IFJ8_9LEPT</name>
<dbReference type="InterPro" id="IPR003265">
    <property type="entry name" value="HhH-GPD_domain"/>
</dbReference>
<dbReference type="InterPro" id="IPR004035">
    <property type="entry name" value="Endouclease-III_FeS-bd_BS"/>
</dbReference>
<dbReference type="GO" id="GO:0035485">
    <property type="term" value="F:adenine/guanine mispair binding"/>
    <property type="evidence" value="ECO:0007669"/>
    <property type="project" value="TreeGrafter"/>
</dbReference>
<evidence type="ECO:0000256" key="4">
    <source>
        <dbReference type="ARBA" id="ARBA00008343"/>
    </source>
</evidence>
<dbReference type="SMART" id="SM00478">
    <property type="entry name" value="ENDO3c"/>
    <property type="match status" value="1"/>
</dbReference>
<dbReference type="EMBL" id="RQFK01000011">
    <property type="protein sequence ID" value="TGK87089.1"/>
    <property type="molecule type" value="Genomic_DNA"/>
</dbReference>
<protein>
    <recommendedName>
        <fullName evidence="6">Adenine DNA glycosylase</fullName>
        <ecNumber evidence="5">3.2.2.31</ecNumber>
    </recommendedName>
</protein>
<comment type="cofactor">
    <cofactor evidence="2">
        <name>[4Fe-4S] cluster</name>
        <dbReference type="ChEBI" id="CHEBI:49883"/>
    </cofactor>
</comment>
<comment type="function">
    <text evidence="3">Adenine glycosylase active on G-A mispairs. MutY also corrects error-prone DNA synthesis past GO lesions which are due to the oxidatively damaged form of guanine: 7,8-dihydro-8-oxoguanine (8-oxo-dGTP).</text>
</comment>
<dbReference type="CDD" id="cd00056">
    <property type="entry name" value="ENDO3c"/>
    <property type="match status" value="1"/>
</dbReference>
<evidence type="ECO:0000256" key="1">
    <source>
        <dbReference type="ARBA" id="ARBA00000843"/>
    </source>
</evidence>
<feature type="domain" description="HhH-GPD" evidence="15">
    <location>
        <begin position="35"/>
        <end position="186"/>
    </location>
</feature>
<evidence type="ECO:0000256" key="14">
    <source>
        <dbReference type="ARBA" id="ARBA00023295"/>
    </source>
</evidence>
<dbReference type="SUPFAM" id="SSF48150">
    <property type="entry name" value="DNA-glycosylase"/>
    <property type="match status" value="1"/>
</dbReference>
<keyword evidence="9" id="KW-0227">DNA damage</keyword>
<dbReference type="InterPro" id="IPR023170">
    <property type="entry name" value="HhH_base_excis_C"/>
</dbReference>
<evidence type="ECO:0000256" key="9">
    <source>
        <dbReference type="ARBA" id="ARBA00022763"/>
    </source>
</evidence>
<dbReference type="NCBIfam" id="TIGR01084">
    <property type="entry name" value="mutY"/>
    <property type="match status" value="1"/>
</dbReference>
<dbReference type="EC" id="3.2.2.31" evidence="5"/>
<reference evidence="16" key="1">
    <citation type="journal article" date="2019" name="PLoS Negl. Trop. Dis.">
        <title>Revisiting the worldwide diversity of Leptospira species in the environment.</title>
        <authorList>
            <person name="Vincent A.T."/>
            <person name="Schiettekatte O."/>
            <person name="Bourhy P."/>
            <person name="Veyrier F.J."/>
            <person name="Picardeau M."/>
        </authorList>
    </citation>
    <scope>NUCLEOTIDE SEQUENCE [LARGE SCALE GENOMIC DNA]</scope>
    <source>
        <strain evidence="16">201800287</strain>
    </source>
</reference>
<organism evidence="16 17">
    <name type="scientific">Leptospira noumeaensis</name>
    <dbReference type="NCBI Taxonomy" id="2484964"/>
    <lineage>
        <taxon>Bacteria</taxon>
        <taxon>Pseudomonadati</taxon>
        <taxon>Spirochaetota</taxon>
        <taxon>Spirochaetia</taxon>
        <taxon>Leptospirales</taxon>
        <taxon>Leptospiraceae</taxon>
        <taxon>Leptospira</taxon>
    </lineage>
</organism>
<dbReference type="PROSITE" id="PS00764">
    <property type="entry name" value="ENDONUCLEASE_III_1"/>
    <property type="match status" value="1"/>
</dbReference>
<evidence type="ECO:0000256" key="12">
    <source>
        <dbReference type="ARBA" id="ARBA00023014"/>
    </source>
</evidence>
<keyword evidence="8" id="KW-0479">Metal-binding</keyword>
<dbReference type="GO" id="GO:0046872">
    <property type="term" value="F:metal ion binding"/>
    <property type="evidence" value="ECO:0007669"/>
    <property type="project" value="UniProtKB-KW"/>
</dbReference>
<evidence type="ECO:0000313" key="17">
    <source>
        <dbReference type="Proteomes" id="UP000298009"/>
    </source>
</evidence>
<evidence type="ECO:0000256" key="8">
    <source>
        <dbReference type="ARBA" id="ARBA00022723"/>
    </source>
</evidence>
<dbReference type="Proteomes" id="UP000298009">
    <property type="component" value="Unassembled WGS sequence"/>
</dbReference>
<evidence type="ECO:0000256" key="5">
    <source>
        <dbReference type="ARBA" id="ARBA00012045"/>
    </source>
</evidence>
<dbReference type="GO" id="GO:0032357">
    <property type="term" value="F:oxidized purine DNA binding"/>
    <property type="evidence" value="ECO:0007669"/>
    <property type="project" value="TreeGrafter"/>
</dbReference>
<dbReference type="GO" id="GO:0006284">
    <property type="term" value="P:base-excision repair"/>
    <property type="evidence" value="ECO:0007669"/>
    <property type="project" value="InterPro"/>
</dbReference>
<keyword evidence="13" id="KW-0234">DNA repair</keyword>
<dbReference type="Pfam" id="PF00633">
    <property type="entry name" value="HHH"/>
    <property type="match status" value="1"/>
</dbReference>
<evidence type="ECO:0000256" key="11">
    <source>
        <dbReference type="ARBA" id="ARBA00023004"/>
    </source>
</evidence>
<keyword evidence="14" id="KW-0326">Glycosidase</keyword>
<accession>A0A4R9IFJ8</accession>
<gene>
    <name evidence="16" type="primary">mutY</name>
    <name evidence="16" type="ORF">EHQ24_05710</name>
</gene>
<dbReference type="GO" id="GO:0034039">
    <property type="term" value="F:8-oxo-7,8-dihydroguanine DNA N-glycosylase activity"/>
    <property type="evidence" value="ECO:0007669"/>
    <property type="project" value="TreeGrafter"/>
</dbReference>
<dbReference type="Gene3D" id="1.10.340.30">
    <property type="entry name" value="Hypothetical protein, domain 2"/>
    <property type="match status" value="1"/>
</dbReference>
<evidence type="ECO:0000256" key="3">
    <source>
        <dbReference type="ARBA" id="ARBA00002933"/>
    </source>
</evidence>
<dbReference type="AlphaFoldDB" id="A0A4R9IFJ8"/>
<keyword evidence="17" id="KW-1185">Reference proteome</keyword>
<proteinExistence type="inferred from homology"/>
<dbReference type="InterPro" id="IPR005760">
    <property type="entry name" value="A/G_AdeGlyc_MutY"/>
</dbReference>
<dbReference type="RefSeq" id="WP_135600684.1">
    <property type="nucleotide sequence ID" value="NZ_RQFK01000011.1"/>
</dbReference>
<evidence type="ECO:0000256" key="13">
    <source>
        <dbReference type="ARBA" id="ARBA00023204"/>
    </source>
</evidence>
<dbReference type="Pfam" id="PF00730">
    <property type="entry name" value="HhH-GPD"/>
    <property type="match status" value="1"/>
</dbReference>
<dbReference type="InterPro" id="IPR000445">
    <property type="entry name" value="HhH_motif"/>
</dbReference>
<dbReference type="InterPro" id="IPR015797">
    <property type="entry name" value="NUDIX_hydrolase-like_dom_sf"/>
</dbReference>
<dbReference type="PROSITE" id="PS01155">
    <property type="entry name" value="ENDONUCLEASE_III_2"/>
    <property type="match status" value="1"/>
</dbReference>
<comment type="caution">
    <text evidence="16">The sequence shown here is derived from an EMBL/GenBank/DDBJ whole genome shotgun (WGS) entry which is preliminary data.</text>
</comment>